<keyword evidence="2" id="KW-1185">Reference proteome</keyword>
<evidence type="ECO:0000313" key="1">
    <source>
        <dbReference type="EMBL" id="KAL0191768.1"/>
    </source>
</evidence>
<reference evidence="1 2" key="1">
    <citation type="submission" date="2024-05" db="EMBL/GenBank/DDBJ databases">
        <title>Genome sequencing and assembly of Indian major carp, Cirrhinus mrigala (Hamilton, 1822).</title>
        <authorList>
            <person name="Mohindra V."/>
            <person name="Chowdhury L.M."/>
            <person name="Lal K."/>
            <person name="Jena J.K."/>
        </authorList>
    </citation>
    <scope>NUCLEOTIDE SEQUENCE [LARGE SCALE GENOMIC DNA]</scope>
    <source>
        <strain evidence="1">CM1030</strain>
        <tissue evidence="1">Blood</tissue>
    </source>
</reference>
<gene>
    <name evidence="1" type="ORF">M9458_014466</name>
</gene>
<dbReference type="EMBL" id="JAMKFB020000006">
    <property type="protein sequence ID" value="KAL0191768.1"/>
    <property type="molecule type" value="Genomic_DNA"/>
</dbReference>
<evidence type="ECO:0000313" key="2">
    <source>
        <dbReference type="Proteomes" id="UP001529510"/>
    </source>
</evidence>
<proteinExistence type="predicted"/>
<name>A0ABD0QZU1_CIRMR</name>
<dbReference type="AlphaFoldDB" id="A0ABD0QZU1"/>
<sequence length="60" mass="6777">TSQRILATAKVNIRHTTTHTTTARTSQPAISHLLPSPQRYPISTQIIPLYRPITARNRTQ</sequence>
<organism evidence="1 2">
    <name type="scientific">Cirrhinus mrigala</name>
    <name type="common">Mrigala</name>
    <dbReference type="NCBI Taxonomy" id="683832"/>
    <lineage>
        <taxon>Eukaryota</taxon>
        <taxon>Metazoa</taxon>
        <taxon>Chordata</taxon>
        <taxon>Craniata</taxon>
        <taxon>Vertebrata</taxon>
        <taxon>Euteleostomi</taxon>
        <taxon>Actinopterygii</taxon>
        <taxon>Neopterygii</taxon>
        <taxon>Teleostei</taxon>
        <taxon>Ostariophysi</taxon>
        <taxon>Cypriniformes</taxon>
        <taxon>Cyprinidae</taxon>
        <taxon>Labeoninae</taxon>
        <taxon>Labeonini</taxon>
        <taxon>Cirrhinus</taxon>
    </lineage>
</organism>
<accession>A0ABD0QZU1</accession>
<feature type="non-terminal residue" evidence="1">
    <location>
        <position position="1"/>
    </location>
</feature>
<comment type="caution">
    <text evidence="1">The sequence shown here is derived from an EMBL/GenBank/DDBJ whole genome shotgun (WGS) entry which is preliminary data.</text>
</comment>
<dbReference type="Proteomes" id="UP001529510">
    <property type="component" value="Unassembled WGS sequence"/>
</dbReference>
<feature type="non-terminal residue" evidence="1">
    <location>
        <position position="60"/>
    </location>
</feature>
<protein>
    <submittedName>
        <fullName evidence="1">Uncharacterized protein</fullName>
    </submittedName>
</protein>